<dbReference type="AlphaFoldDB" id="A0A6A5BYF2"/>
<dbReference type="VEuPathDB" id="AmoebaDB:FDP41_001310"/>
<keyword evidence="7" id="KW-1185">Reference proteome</keyword>
<reference evidence="6 7" key="1">
    <citation type="journal article" date="2019" name="Sci. Rep.">
        <title>Nanopore sequencing improves the draft genome of the human pathogenic amoeba Naegleria fowleri.</title>
        <authorList>
            <person name="Liechti N."/>
            <person name="Schurch N."/>
            <person name="Bruggmann R."/>
            <person name="Wittwer M."/>
        </authorList>
    </citation>
    <scope>NUCLEOTIDE SEQUENCE [LARGE SCALE GENOMIC DNA]</scope>
    <source>
        <strain evidence="6 7">ATCC 30894</strain>
    </source>
</reference>
<evidence type="ECO:0000313" key="7">
    <source>
        <dbReference type="Proteomes" id="UP000444721"/>
    </source>
</evidence>
<dbReference type="CDD" id="cd06464">
    <property type="entry name" value="ACD_sHsps-like"/>
    <property type="match status" value="1"/>
</dbReference>
<evidence type="ECO:0000259" key="5">
    <source>
        <dbReference type="PROSITE" id="PS01031"/>
    </source>
</evidence>
<dbReference type="SUPFAM" id="SSF49764">
    <property type="entry name" value="HSP20-like chaperones"/>
    <property type="match status" value="1"/>
</dbReference>
<feature type="compositionally biased region" description="Low complexity" evidence="4">
    <location>
        <begin position="1"/>
        <end position="30"/>
    </location>
</feature>
<dbReference type="VEuPathDB" id="AmoebaDB:NfTy_030280"/>
<gene>
    <name evidence="6" type="ORF">FDP41_001310</name>
</gene>
<proteinExistence type="inferred from homology"/>
<dbReference type="EMBL" id="VFQX01000023">
    <property type="protein sequence ID" value="KAF0979642.1"/>
    <property type="molecule type" value="Genomic_DNA"/>
</dbReference>
<dbReference type="Pfam" id="PF00011">
    <property type="entry name" value="HSP20"/>
    <property type="match status" value="1"/>
</dbReference>
<dbReference type="GeneID" id="68108528"/>
<evidence type="ECO:0000313" key="6">
    <source>
        <dbReference type="EMBL" id="KAF0979642.1"/>
    </source>
</evidence>
<dbReference type="InterPro" id="IPR031107">
    <property type="entry name" value="Small_HSP"/>
</dbReference>
<dbReference type="OrthoDB" id="5511210at2759"/>
<accession>A0A6A5BYF2</accession>
<name>A0A6A5BYF2_NAEFO</name>
<organism evidence="6 7">
    <name type="scientific">Naegleria fowleri</name>
    <name type="common">Brain eating amoeba</name>
    <dbReference type="NCBI Taxonomy" id="5763"/>
    <lineage>
        <taxon>Eukaryota</taxon>
        <taxon>Discoba</taxon>
        <taxon>Heterolobosea</taxon>
        <taxon>Tetramitia</taxon>
        <taxon>Eutetramitia</taxon>
        <taxon>Vahlkampfiidae</taxon>
        <taxon>Naegleria</taxon>
    </lineage>
</organism>
<keyword evidence="1" id="KW-0346">Stress response</keyword>
<sequence length="200" mass="22280">MSTTTSTTGKSTQPTSSSSTDSSIQPVSSSRRGQPPHKRGPPSGSARRHHNWFDTFFDDPFINRFFPTSRFVRGTESGGVAEVGGEKTPDFIPPTDVSETDRIIRIACDVPGLSKQDVKIDLDEENRILTLSGEIHRDKQEENETYHSLERVYGSFRRSVYLPQDADLTGIKARVENGVLRVTVPKIEQTTKKVKTISVE</sequence>
<evidence type="ECO:0000256" key="1">
    <source>
        <dbReference type="ARBA" id="ARBA00023016"/>
    </source>
</evidence>
<dbReference type="Proteomes" id="UP000444721">
    <property type="component" value="Unassembled WGS sequence"/>
</dbReference>
<dbReference type="InterPro" id="IPR008978">
    <property type="entry name" value="HSP20-like_chaperone"/>
</dbReference>
<dbReference type="Gene3D" id="2.60.40.790">
    <property type="match status" value="1"/>
</dbReference>
<protein>
    <recommendedName>
        <fullName evidence="5">SHSP domain-containing protein</fullName>
    </recommendedName>
</protein>
<evidence type="ECO:0000256" key="3">
    <source>
        <dbReference type="RuleBase" id="RU003616"/>
    </source>
</evidence>
<evidence type="ECO:0000256" key="4">
    <source>
        <dbReference type="SAM" id="MobiDB-lite"/>
    </source>
</evidence>
<dbReference type="InterPro" id="IPR002068">
    <property type="entry name" value="A-crystallin/Hsp20_dom"/>
</dbReference>
<comment type="similarity">
    <text evidence="2 3">Belongs to the small heat shock protein (HSP20) family.</text>
</comment>
<feature type="compositionally biased region" description="Basic residues" evidence="4">
    <location>
        <begin position="34"/>
        <end position="49"/>
    </location>
</feature>
<evidence type="ECO:0000256" key="2">
    <source>
        <dbReference type="PROSITE-ProRule" id="PRU00285"/>
    </source>
</evidence>
<dbReference type="OMA" id="EGHTANN"/>
<dbReference type="PANTHER" id="PTHR11527">
    <property type="entry name" value="HEAT-SHOCK PROTEIN 20 FAMILY MEMBER"/>
    <property type="match status" value="1"/>
</dbReference>
<dbReference type="VEuPathDB" id="AmoebaDB:NF0082030"/>
<dbReference type="RefSeq" id="XP_044564355.1">
    <property type="nucleotide sequence ID" value="XM_044703693.1"/>
</dbReference>
<feature type="domain" description="SHSP" evidence="5">
    <location>
        <begin position="86"/>
        <end position="200"/>
    </location>
</feature>
<comment type="caution">
    <text evidence="6">The sequence shown here is derived from an EMBL/GenBank/DDBJ whole genome shotgun (WGS) entry which is preliminary data.</text>
</comment>
<dbReference type="PROSITE" id="PS01031">
    <property type="entry name" value="SHSP"/>
    <property type="match status" value="1"/>
</dbReference>
<feature type="region of interest" description="Disordered" evidence="4">
    <location>
        <begin position="1"/>
        <end position="49"/>
    </location>
</feature>